<dbReference type="STRING" id="106634.TVD_01210"/>
<dbReference type="PATRIC" id="fig|106634.4.peg.248"/>
<organism evidence="2 3">
    <name type="scientific">Thioalkalivibrio versutus</name>
    <dbReference type="NCBI Taxonomy" id="106634"/>
    <lineage>
        <taxon>Bacteria</taxon>
        <taxon>Pseudomonadati</taxon>
        <taxon>Pseudomonadota</taxon>
        <taxon>Gammaproteobacteria</taxon>
        <taxon>Chromatiales</taxon>
        <taxon>Ectothiorhodospiraceae</taxon>
        <taxon>Thioalkalivibrio</taxon>
    </lineage>
</organism>
<dbReference type="InterPro" id="IPR021834">
    <property type="entry name" value="DUF3426"/>
</dbReference>
<evidence type="ECO:0000256" key="1">
    <source>
        <dbReference type="SAM" id="Phobius"/>
    </source>
</evidence>
<keyword evidence="3" id="KW-1185">Reference proteome</keyword>
<sequence>MLARCPQCGVTHALARGAKLRQRRVHCSNCDAEFDLFPALEIGGAGERVLGQGLLPARQAPLHAIERAPGAAIPLNIERHASPLGSADATRRRSWPGIVLAAALMLLLGAQLLAIPPVAPDQSPQLAQARAQVCAALPCPTWHPRRAPGQIRTSAPDFFTTSDGTLHLQFVLESPIRQAWPILDIRLTDQLGTPHGTLRLTPDDYTDTHAPMNAHSPHSVRLAVASPHGHITGIEIQPR</sequence>
<keyword evidence="1" id="KW-0812">Transmembrane</keyword>
<dbReference type="Proteomes" id="UP000064201">
    <property type="component" value="Chromosome"/>
</dbReference>
<feature type="transmembrane region" description="Helical" evidence="1">
    <location>
        <begin position="98"/>
        <end position="119"/>
    </location>
</feature>
<dbReference type="AlphaFoldDB" id="A0A0G3G5C3"/>
<keyword evidence="1" id="KW-1133">Transmembrane helix</keyword>
<evidence type="ECO:0000313" key="2">
    <source>
        <dbReference type="EMBL" id="AKJ94071.1"/>
    </source>
</evidence>
<gene>
    <name evidence="2" type="ORF">TVD_01210</name>
</gene>
<protein>
    <submittedName>
        <fullName evidence="2">Phage tail protein</fullName>
    </submittedName>
</protein>
<dbReference type="EMBL" id="CP011367">
    <property type="protein sequence ID" value="AKJ94071.1"/>
    <property type="molecule type" value="Genomic_DNA"/>
</dbReference>
<proteinExistence type="predicted"/>
<name>A0A0G3G5C3_9GAMM</name>
<dbReference type="Pfam" id="PF11906">
    <property type="entry name" value="DUF3426"/>
    <property type="match status" value="1"/>
</dbReference>
<accession>A0A0G3G5C3</accession>
<keyword evidence="1" id="KW-0472">Membrane</keyword>
<dbReference type="KEGG" id="tvr:TVD_01210"/>
<reference evidence="2 3" key="1">
    <citation type="submission" date="2015-04" db="EMBL/GenBank/DDBJ databases">
        <title>Complete Sequence for the Genome of the Thioalkalivibrio versutus D301.</title>
        <authorList>
            <person name="Mu T."/>
            <person name="Zhou J."/>
            <person name="Xu X."/>
        </authorList>
    </citation>
    <scope>NUCLEOTIDE SEQUENCE [LARGE SCALE GENOMIC DNA]</scope>
    <source>
        <strain evidence="2 3">D301</strain>
    </source>
</reference>
<evidence type="ECO:0000313" key="3">
    <source>
        <dbReference type="Proteomes" id="UP000064201"/>
    </source>
</evidence>